<sequence>MLCRATPGDKLKHQCGRGLYSCHWVELGLSHAFLLPPTRWGHADHVTRTSLTNSPSSPTIKPPAINAGEQSSVSLVEAWSARRHFTRLPSFGLSVGPPRVTLRSCPTQEPGWQKKKNFSEEERAVLLELLSRHRSVVENKRTDVVSVSQKREAWKKIEDEFNCCHNVTPHKWTQLKKCWENLKDKWRRTNAEDMRERFATGKRCFG</sequence>
<accession>A0ACB8D9U5</accession>
<dbReference type="Proteomes" id="UP000821865">
    <property type="component" value="Chromosome 2"/>
</dbReference>
<gene>
    <name evidence="1" type="ORF">HPB49_001937</name>
</gene>
<dbReference type="EMBL" id="CM023471">
    <property type="protein sequence ID" value="KAH7964866.1"/>
    <property type="molecule type" value="Genomic_DNA"/>
</dbReference>
<evidence type="ECO:0000313" key="1">
    <source>
        <dbReference type="EMBL" id="KAH7964866.1"/>
    </source>
</evidence>
<proteinExistence type="predicted"/>
<name>A0ACB8D9U5_DERSI</name>
<keyword evidence="2" id="KW-1185">Reference proteome</keyword>
<reference evidence="1" key="1">
    <citation type="submission" date="2020-05" db="EMBL/GenBank/DDBJ databases">
        <title>Large-scale comparative analyses of tick genomes elucidate their genetic diversity and vector capacities.</title>
        <authorList>
            <person name="Jia N."/>
            <person name="Wang J."/>
            <person name="Shi W."/>
            <person name="Du L."/>
            <person name="Sun Y."/>
            <person name="Zhan W."/>
            <person name="Jiang J."/>
            <person name="Wang Q."/>
            <person name="Zhang B."/>
            <person name="Ji P."/>
            <person name="Sakyi L.B."/>
            <person name="Cui X."/>
            <person name="Yuan T."/>
            <person name="Jiang B."/>
            <person name="Yang W."/>
            <person name="Lam T.T.-Y."/>
            <person name="Chang Q."/>
            <person name="Ding S."/>
            <person name="Wang X."/>
            <person name="Zhu J."/>
            <person name="Ruan X."/>
            <person name="Zhao L."/>
            <person name="Wei J."/>
            <person name="Que T."/>
            <person name="Du C."/>
            <person name="Cheng J."/>
            <person name="Dai P."/>
            <person name="Han X."/>
            <person name="Huang E."/>
            <person name="Gao Y."/>
            <person name="Liu J."/>
            <person name="Shao H."/>
            <person name="Ye R."/>
            <person name="Li L."/>
            <person name="Wei W."/>
            <person name="Wang X."/>
            <person name="Wang C."/>
            <person name="Yang T."/>
            <person name="Huo Q."/>
            <person name="Li W."/>
            <person name="Guo W."/>
            <person name="Chen H."/>
            <person name="Zhou L."/>
            <person name="Ni X."/>
            <person name="Tian J."/>
            <person name="Zhou Y."/>
            <person name="Sheng Y."/>
            <person name="Liu T."/>
            <person name="Pan Y."/>
            <person name="Xia L."/>
            <person name="Li J."/>
            <person name="Zhao F."/>
            <person name="Cao W."/>
        </authorList>
    </citation>
    <scope>NUCLEOTIDE SEQUENCE</scope>
    <source>
        <strain evidence="1">Dsil-2018</strain>
    </source>
</reference>
<organism evidence="1 2">
    <name type="scientific">Dermacentor silvarum</name>
    <name type="common">Tick</name>
    <dbReference type="NCBI Taxonomy" id="543639"/>
    <lineage>
        <taxon>Eukaryota</taxon>
        <taxon>Metazoa</taxon>
        <taxon>Ecdysozoa</taxon>
        <taxon>Arthropoda</taxon>
        <taxon>Chelicerata</taxon>
        <taxon>Arachnida</taxon>
        <taxon>Acari</taxon>
        <taxon>Parasitiformes</taxon>
        <taxon>Ixodida</taxon>
        <taxon>Ixodoidea</taxon>
        <taxon>Ixodidae</taxon>
        <taxon>Rhipicephalinae</taxon>
        <taxon>Dermacentor</taxon>
    </lineage>
</organism>
<evidence type="ECO:0000313" key="2">
    <source>
        <dbReference type="Proteomes" id="UP000821865"/>
    </source>
</evidence>
<protein>
    <submittedName>
        <fullName evidence="1">Uncharacterized protein</fullName>
    </submittedName>
</protein>
<comment type="caution">
    <text evidence="1">The sequence shown here is derived from an EMBL/GenBank/DDBJ whole genome shotgun (WGS) entry which is preliminary data.</text>
</comment>